<dbReference type="AlphaFoldDB" id="A0A7X0AWI0"/>
<protein>
    <recommendedName>
        <fullName evidence="1">Aspartyl/asparaginy/proline hydroxylase domain-containing protein</fullName>
    </recommendedName>
</protein>
<reference evidence="2 3" key="1">
    <citation type="submission" date="2020-08" db="EMBL/GenBank/DDBJ databases">
        <title>Genomic Encyclopedia of Type Strains, Phase IV (KMG-IV): sequencing the most valuable type-strain genomes for metagenomic binning, comparative biology and taxonomic classification.</title>
        <authorList>
            <person name="Goeker M."/>
        </authorList>
    </citation>
    <scope>NUCLEOTIDE SEQUENCE [LARGE SCALE GENOMIC DNA]</scope>
    <source>
        <strain evidence="2 3">DSM 22198</strain>
    </source>
</reference>
<organism evidence="2 3">
    <name type="scientific">Nitrospirillum iridis</name>
    <dbReference type="NCBI Taxonomy" id="765888"/>
    <lineage>
        <taxon>Bacteria</taxon>
        <taxon>Pseudomonadati</taxon>
        <taxon>Pseudomonadota</taxon>
        <taxon>Alphaproteobacteria</taxon>
        <taxon>Rhodospirillales</taxon>
        <taxon>Azospirillaceae</taxon>
        <taxon>Nitrospirillum</taxon>
    </lineage>
</organism>
<dbReference type="EMBL" id="JACIIZ010000005">
    <property type="protein sequence ID" value="MBB6251393.1"/>
    <property type="molecule type" value="Genomic_DNA"/>
</dbReference>
<dbReference type="RefSeq" id="WP_184799856.1">
    <property type="nucleotide sequence ID" value="NZ_JACIIZ010000005.1"/>
</dbReference>
<dbReference type="Pfam" id="PF05118">
    <property type="entry name" value="Asp_Arg_Hydrox"/>
    <property type="match status" value="1"/>
</dbReference>
<evidence type="ECO:0000313" key="3">
    <source>
        <dbReference type="Proteomes" id="UP000539175"/>
    </source>
</evidence>
<dbReference type="InterPro" id="IPR027443">
    <property type="entry name" value="IPNS-like_sf"/>
</dbReference>
<gene>
    <name evidence="2" type="ORF">FHS74_001944</name>
</gene>
<proteinExistence type="predicted"/>
<accession>A0A7X0AWI0</accession>
<evidence type="ECO:0000259" key="1">
    <source>
        <dbReference type="Pfam" id="PF05118"/>
    </source>
</evidence>
<dbReference type="Proteomes" id="UP000539175">
    <property type="component" value="Unassembled WGS sequence"/>
</dbReference>
<dbReference type="InterPro" id="IPR007803">
    <property type="entry name" value="Asp/Arg/Pro-Hydrxlase"/>
</dbReference>
<feature type="domain" description="Aspartyl/asparaginy/proline hydroxylase" evidence="1">
    <location>
        <begin position="35"/>
        <end position="159"/>
    </location>
</feature>
<comment type="caution">
    <text evidence="2">The sequence shown here is derived from an EMBL/GenBank/DDBJ whole genome shotgun (WGS) entry which is preliminary data.</text>
</comment>
<dbReference type="Gene3D" id="2.60.120.330">
    <property type="entry name" value="B-lactam Antibiotic, Isopenicillin N Synthase, Chain"/>
    <property type="match status" value="1"/>
</dbReference>
<evidence type="ECO:0000313" key="2">
    <source>
        <dbReference type="EMBL" id="MBB6251393.1"/>
    </source>
</evidence>
<name>A0A7X0AWI0_9PROT</name>
<keyword evidence="3" id="KW-1185">Reference proteome</keyword>
<sequence>MLHGALDLAIDPAPLQAEFAALDRELPPEARHYFGATEGWTSIVLLERDLHASPQAMPALAMMPAVAALLARVDWKVRGCHLLRQAPRSLLPWHFDNQALHLDEARILIPIQVPAAATTWIGHEAVAYPPGHGWTGDFAIPHQVENPSAEQRVVLAIDVAVTSPVKQRFPAALAADLPQRGGVAQDCRNLLLAWRTTEG</sequence>
<dbReference type="SUPFAM" id="SSF51197">
    <property type="entry name" value="Clavaminate synthase-like"/>
    <property type="match status" value="1"/>
</dbReference>